<protein>
    <recommendedName>
        <fullName evidence="6">DUF202 domain-containing protein</fullName>
    </recommendedName>
</protein>
<evidence type="ECO:0000256" key="1">
    <source>
        <dbReference type="ARBA" id="ARBA00004127"/>
    </source>
</evidence>
<feature type="transmembrane region" description="Helical" evidence="5">
    <location>
        <begin position="51"/>
        <end position="70"/>
    </location>
</feature>
<proteinExistence type="predicted"/>
<dbReference type="EMBL" id="BJMM01000019">
    <property type="protein sequence ID" value="GEB51238.1"/>
    <property type="molecule type" value="Genomic_DNA"/>
</dbReference>
<comment type="caution">
    <text evidence="7">The sequence shown here is derived from an EMBL/GenBank/DDBJ whole genome shotgun (WGS) entry which is preliminary data.</text>
</comment>
<dbReference type="InterPro" id="IPR003807">
    <property type="entry name" value="DUF202"/>
</dbReference>
<feature type="domain" description="DUF202" evidence="6">
    <location>
        <begin position="15"/>
        <end position="80"/>
    </location>
</feature>
<keyword evidence="2 5" id="KW-0812">Transmembrane</keyword>
<evidence type="ECO:0000256" key="4">
    <source>
        <dbReference type="ARBA" id="ARBA00023136"/>
    </source>
</evidence>
<evidence type="ECO:0000256" key="2">
    <source>
        <dbReference type="ARBA" id="ARBA00022692"/>
    </source>
</evidence>
<accession>A0A4Y3R3F8</accession>
<evidence type="ECO:0000256" key="5">
    <source>
        <dbReference type="SAM" id="Phobius"/>
    </source>
</evidence>
<dbReference type="Proteomes" id="UP000319210">
    <property type="component" value="Unassembled WGS sequence"/>
</dbReference>
<keyword evidence="8" id="KW-1185">Reference proteome</keyword>
<dbReference type="OrthoDB" id="4320953at2"/>
<gene>
    <name evidence="7" type="ORF">SCA03_37890</name>
</gene>
<evidence type="ECO:0000256" key="3">
    <source>
        <dbReference type="ARBA" id="ARBA00022989"/>
    </source>
</evidence>
<reference evidence="7 8" key="1">
    <citation type="submission" date="2019-06" db="EMBL/GenBank/DDBJ databases">
        <title>Whole genome shotgun sequence of Streptomyces cacaoi subsp. cacaoi NBRC 12748.</title>
        <authorList>
            <person name="Hosoyama A."/>
            <person name="Uohara A."/>
            <person name="Ohji S."/>
            <person name="Ichikawa N."/>
        </authorList>
    </citation>
    <scope>NUCLEOTIDE SEQUENCE [LARGE SCALE GENOMIC DNA]</scope>
    <source>
        <strain evidence="7 8">NBRC 12748</strain>
    </source>
</reference>
<evidence type="ECO:0000313" key="8">
    <source>
        <dbReference type="Proteomes" id="UP000319210"/>
    </source>
</evidence>
<keyword evidence="4 5" id="KW-0472">Membrane</keyword>
<feature type="transmembrane region" description="Helical" evidence="5">
    <location>
        <begin position="91"/>
        <end position="108"/>
    </location>
</feature>
<organism evidence="7 8">
    <name type="scientific">Streptomyces cacaoi</name>
    <dbReference type="NCBI Taxonomy" id="1898"/>
    <lineage>
        <taxon>Bacteria</taxon>
        <taxon>Bacillati</taxon>
        <taxon>Actinomycetota</taxon>
        <taxon>Actinomycetes</taxon>
        <taxon>Kitasatosporales</taxon>
        <taxon>Streptomycetaceae</taxon>
        <taxon>Streptomyces</taxon>
    </lineage>
</organism>
<evidence type="ECO:0000313" key="7">
    <source>
        <dbReference type="EMBL" id="GEB51238.1"/>
    </source>
</evidence>
<keyword evidence="3 5" id="KW-1133">Transmembrane helix</keyword>
<dbReference type="Pfam" id="PF02656">
    <property type="entry name" value="DUF202"/>
    <property type="match status" value="1"/>
</dbReference>
<name>A0A4Y3R3F8_STRCI</name>
<comment type="subcellular location">
    <subcellularLocation>
        <location evidence="1">Endomembrane system</location>
        <topology evidence="1">Multi-pass membrane protein</topology>
    </subcellularLocation>
</comment>
<dbReference type="RefSeq" id="WP_037851979.1">
    <property type="nucleotide sequence ID" value="NZ_BJMM01000019.1"/>
</dbReference>
<dbReference type="AlphaFoldDB" id="A0A4Y3R3F8"/>
<dbReference type="GO" id="GO:0012505">
    <property type="term" value="C:endomembrane system"/>
    <property type="evidence" value="ECO:0007669"/>
    <property type="project" value="UniProtKB-SubCell"/>
</dbReference>
<evidence type="ECO:0000259" key="6">
    <source>
        <dbReference type="Pfam" id="PF02656"/>
    </source>
</evidence>
<feature type="transmembrane region" description="Helical" evidence="5">
    <location>
        <begin position="26"/>
        <end position="45"/>
    </location>
</feature>
<sequence length="109" mass="11692">MSGNGRTRVTFPPRDPGAQPERTWFAWRRTTLSFVVVVALAARVALVERSALAVVAAACGALAWLAMLRVTQRRIRALSRAQPEAMGAAEVRGTLLSVLALIVVGVILL</sequence>